<organism evidence="1 2">
    <name type="scientific">Lindgomyces ingoldianus</name>
    <dbReference type="NCBI Taxonomy" id="673940"/>
    <lineage>
        <taxon>Eukaryota</taxon>
        <taxon>Fungi</taxon>
        <taxon>Dikarya</taxon>
        <taxon>Ascomycota</taxon>
        <taxon>Pezizomycotina</taxon>
        <taxon>Dothideomycetes</taxon>
        <taxon>Pleosporomycetidae</taxon>
        <taxon>Pleosporales</taxon>
        <taxon>Lindgomycetaceae</taxon>
        <taxon>Lindgomyces</taxon>
    </lineage>
</organism>
<reference evidence="1" key="1">
    <citation type="journal article" date="2020" name="Stud. Mycol.">
        <title>101 Dothideomycetes genomes: a test case for predicting lifestyles and emergence of pathogens.</title>
        <authorList>
            <person name="Haridas S."/>
            <person name="Albert R."/>
            <person name="Binder M."/>
            <person name="Bloem J."/>
            <person name="Labutti K."/>
            <person name="Salamov A."/>
            <person name="Andreopoulos B."/>
            <person name="Baker S."/>
            <person name="Barry K."/>
            <person name="Bills G."/>
            <person name="Bluhm B."/>
            <person name="Cannon C."/>
            <person name="Castanera R."/>
            <person name="Culley D."/>
            <person name="Daum C."/>
            <person name="Ezra D."/>
            <person name="Gonzalez J."/>
            <person name="Henrissat B."/>
            <person name="Kuo A."/>
            <person name="Liang C."/>
            <person name="Lipzen A."/>
            <person name="Lutzoni F."/>
            <person name="Magnuson J."/>
            <person name="Mondo S."/>
            <person name="Nolan M."/>
            <person name="Ohm R."/>
            <person name="Pangilinan J."/>
            <person name="Park H.-J."/>
            <person name="Ramirez L."/>
            <person name="Alfaro M."/>
            <person name="Sun H."/>
            <person name="Tritt A."/>
            <person name="Yoshinaga Y."/>
            <person name="Zwiers L.-H."/>
            <person name="Turgeon B."/>
            <person name="Goodwin S."/>
            <person name="Spatafora J."/>
            <person name="Crous P."/>
            <person name="Grigoriev I."/>
        </authorList>
    </citation>
    <scope>NUCLEOTIDE SEQUENCE</scope>
    <source>
        <strain evidence="1">ATCC 200398</strain>
    </source>
</reference>
<dbReference type="Proteomes" id="UP000799755">
    <property type="component" value="Unassembled WGS sequence"/>
</dbReference>
<sequence length="603" mass="65441">MAATVLWRIWGLFALFTIVVLGANVTDLGKPISIPPSQYWDGKDGPWSTFRIEVGTPPQQLRVIPASDQSSSWLILPEACGDGSEENCSANRGTAFLRNKSSTYKESGQFELNTFLEERVGLTAEGGLYGNDTLSLGWTGDGMPTLKQQVIAGILTTNFYLGSLALNPRPMNLTDYNNPIPSLMQSLRNMSTPIPSTSWSYTAGSHNLAPKVFGSLVLGGYDSTRFKSNDVVFPFGADISLDFQVAIQSVTTNATDKPLLGTGIIAYIDTLVADIWLPADACQLFEQAFGLVWDNSTQLYLLNDTLHKSLLAKNPTVSFKVGPQVNGQSVTIDMPYWNFYQTATTSYLGNSSSLYFPLKRAANDSQYILGRTFLQSAYLSADYERNTFNLSQALYPTTATSPNIVAILPPLNEKSPGGNGGTSQSKSGLSTGAIAGIAVGGAAVLAIVATAIFILYRRKKRTEKDETHELDDTDAQNTMAHEVPGDGIKYEVGDGLRHEATGDSQFKAELYAAGEQQKPVEADAANLAAVYEMPAEDLKPHEMAAEELKRHEMEGEGQLTKKPPALSEVLPARRGTDASEIEEIVDDDMSPLTPPPERHRRLG</sequence>
<name>A0ACB6RAJ1_9PLEO</name>
<proteinExistence type="predicted"/>
<evidence type="ECO:0000313" key="2">
    <source>
        <dbReference type="Proteomes" id="UP000799755"/>
    </source>
</evidence>
<keyword evidence="1" id="KW-0645">Protease</keyword>
<keyword evidence="1" id="KW-0378">Hydrolase</keyword>
<accession>A0ACB6RAJ1</accession>
<protein>
    <submittedName>
        <fullName evidence="1">Acid protease</fullName>
    </submittedName>
</protein>
<evidence type="ECO:0000313" key="1">
    <source>
        <dbReference type="EMBL" id="KAF2476329.1"/>
    </source>
</evidence>
<comment type="caution">
    <text evidence="1">The sequence shown here is derived from an EMBL/GenBank/DDBJ whole genome shotgun (WGS) entry which is preliminary data.</text>
</comment>
<gene>
    <name evidence="1" type="ORF">BDR25DRAFT_309740</name>
</gene>
<keyword evidence="2" id="KW-1185">Reference proteome</keyword>
<dbReference type="EMBL" id="MU003494">
    <property type="protein sequence ID" value="KAF2476329.1"/>
    <property type="molecule type" value="Genomic_DNA"/>
</dbReference>